<evidence type="ECO:0000256" key="6">
    <source>
        <dbReference type="ARBA" id="ARBA00023136"/>
    </source>
</evidence>
<dbReference type="SUPFAM" id="SSF82866">
    <property type="entry name" value="Multidrug efflux transporter AcrB transmembrane domain"/>
    <property type="match status" value="2"/>
</dbReference>
<feature type="transmembrane region" description="Helical" evidence="7">
    <location>
        <begin position="674"/>
        <end position="697"/>
    </location>
</feature>
<dbReference type="InterPro" id="IPR004869">
    <property type="entry name" value="MMPL_dom"/>
</dbReference>
<evidence type="ECO:0000256" key="4">
    <source>
        <dbReference type="ARBA" id="ARBA00022692"/>
    </source>
</evidence>
<dbReference type="InterPro" id="IPR000731">
    <property type="entry name" value="SSD"/>
</dbReference>
<protein>
    <submittedName>
        <fullName evidence="9">RND superfamily putative drug exporter</fullName>
    </submittedName>
</protein>
<evidence type="ECO:0000256" key="7">
    <source>
        <dbReference type="SAM" id="Phobius"/>
    </source>
</evidence>
<reference evidence="9 10" key="1">
    <citation type="submission" date="2023-07" db="EMBL/GenBank/DDBJ databases">
        <title>Comparative genomics of wheat-associated soil bacteria to identify genetic determinants of phenazine resistance.</title>
        <authorList>
            <person name="Mouncey N."/>
        </authorList>
    </citation>
    <scope>NUCLEOTIDE SEQUENCE [LARGE SCALE GENOMIC DNA]</scope>
    <source>
        <strain evidence="9 10">V3I3</strain>
    </source>
</reference>
<feature type="transmembrane region" description="Helical" evidence="7">
    <location>
        <begin position="233"/>
        <end position="255"/>
    </location>
</feature>
<evidence type="ECO:0000256" key="5">
    <source>
        <dbReference type="ARBA" id="ARBA00022989"/>
    </source>
</evidence>
<feature type="transmembrane region" description="Helical" evidence="7">
    <location>
        <begin position="605"/>
        <end position="626"/>
    </location>
</feature>
<dbReference type="RefSeq" id="WP_307040993.1">
    <property type="nucleotide sequence ID" value="NZ_JAUSYY010000001.1"/>
</dbReference>
<keyword evidence="4 7" id="KW-0812">Transmembrane</keyword>
<keyword evidence="10" id="KW-1185">Reference proteome</keyword>
<keyword evidence="3" id="KW-1003">Cell membrane</keyword>
<evidence type="ECO:0000256" key="2">
    <source>
        <dbReference type="ARBA" id="ARBA00010157"/>
    </source>
</evidence>
<feature type="transmembrane region" description="Helical" evidence="7">
    <location>
        <begin position="373"/>
        <end position="392"/>
    </location>
</feature>
<feature type="transmembrane region" description="Helical" evidence="7">
    <location>
        <begin position="567"/>
        <end position="585"/>
    </location>
</feature>
<feature type="transmembrane region" description="Helical" evidence="7">
    <location>
        <begin position="181"/>
        <end position="200"/>
    </location>
</feature>
<feature type="transmembrane region" description="Helical" evidence="7">
    <location>
        <begin position="207"/>
        <end position="227"/>
    </location>
</feature>
<dbReference type="Gene3D" id="1.20.1640.10">
    <property type="entry name" value="Multidrug efflux transporter AcrB transmembrane domain"/>
    <property type="match status" value="2"/>
</dbReference>
<dbReference type="Proteomes" id="UP001239083">
    <property type="component" value="Unassembled WGS sequence"/>
</dbReference>
<feature type="transmembrane region" description="Helical" evidence="7">
    <location>
        <begin position="285"/>
        <end position="304"/>
    </location>
</feature>
<dbReference type="PANTHER" id="PTHR33406">
    <property type="entry name" value="MEMBRANE PROTEIN MJ1562-RELATED"/>
    <property type="match status" value="1"/>
</dbReference>
<organism evidence="9 10">
    <name type="scientific">Agromyces ramosus</name>
    <dbReference type="NCBI Taxonomy" id="33879"/>
    <lineage>
        <taxon>Bacteria</taxon>
        <taxon>Bacillati</taxon>
        <taxon>Actinomycetota</taxon>
        <taxon>Actinomycetes</taxon>
        <taxon>Micrococcales</taxon>
        <taxon>Microbacteriaceae</taxon>
        <taxon>Agromyces</taxon>
    </lineage>
</organism>
<keyword evidence="6 7" id="KW-0472">Membrane</keyword>
<dbReference type="PANTHER" id="PTHR33406:SF11">
    <property type="entry name" value="MEMBRANE PROTEIN SCO6666-RELATED"/>
    <property type="match status" value="1"/>
</dbReference>
<comment type="similarity">
    <text evidence="2">Belongs to the resistance-nodulation-cell division (RND) (TC 2.A.6) family. MmpL subfamily.</text>
</comment>
<evidence type="ECO:0000313" key="10">
    <source>
        <dbReference type="Proteomes" id="UP001239083"/>
    </source>
</evidence>
<accession>A0ABU0R7I8</accession>
<gene>
    <name evidence="9" type="ORF">QFZ26_001605</name>
</gene>
<feature type="transmembrane region" description="Helical" evidence="7">
    <location>
        <begin position="310"/>
        <end position="336"/>
    </location>
</feature>
<evidence type="ECO:0000313" key="9">
    <source>
        <dbReference type="EMBL" id="MDQ0894050.1"/>
    </source>
</evidence>
<evidence type="ECO:0000259" key="8">
    <source>
        <dbReference type="PROSITE" id="PS50156"/>
    </source>
</evidence>
<name>A0ABU0R7I8_9MICO</name>
<keyword evidence="5 7" id="KW-1133">Transmembrane helix</keyword>
<proteinExistence type="inferred from homology"/>
<comment type="subcellular location">
    <subcellularLocation>
        <location evidence="1">Cell membrane</location>
        <topology evidence="1">Multi-pass membrane protein</topology>
    </subcellularLocation>
</comment>
<dbReference type="InterPro" id="IPR050545">
    <property type="entry name" value="Mycobact_MmpL"/>
</dbReference>
<feature type="domain" description="SSD" evidence="8">
    <location>
        <begin position="535"/>
        <end position="689"/>
    </location>
</feature>
<feature type="domain" description="SSD" evidence="8">
    <location>
        <begin position="205"/>
        <end position="335"/>
    </location>
</feature>
<feature type="transmembrane region" description="Helical" evidence="7">
    <location>
        <begin position="646"/>
        <end position="668"/>
    </location>
</feature>
<comment type="caution">
    <text evidence="9">The sequence shown here is derived from an EMBL/GenBank/DDBJ whole genome shotgun (WGS) entry which is preliminary data.</text>
</comment>
<dbReference type="EMBL" id="JAUSYY010000001">
    <property type="protein sequence ID" value="MDQ0894050.1"/>
    <property type="molecule type" value="Genomic_DNA"/>
</dbReference>
<sequence>MRFDVIARVVSRFPKSVVAASVAVFIVFAALAATAIESLSLNRYDAPGSESVMARELLAERFNTSSPNIAVLVEAKQGDVDDADVAAAGAGLTEQIAAFDGVEDAWSYWSPDGPASLASNERDSALILAWAGGDADHVRGELLPALEAEVIAGADDGAIAVQLGGSDEVFRAVAEQARTDFLRAELIILPLVIGLLWLVYRRLSAALVTMAVGLFSVAGTLAILRIVSEFTDISTFASNIALVMGIGLGVDYGLFMTYRFREELAAGREVADAVRAAVHAAGRTIVFSGATVAAALAVLFVFPFPFLSSFAYAGIAVVVTAVIGSTVLLPAALRLLGHRVARPERAASAGTAVAAPEQGFWYRTATRVMRRPALAGGLGLVVLLALGAPALATNFGPPDDRILRATQPVRAMYDTIRSDFAAEDADAVYIVTESATDAAIAAYAESASRLDGIERVDAATGAYVDGERIGDPGPFGADRFGDGDAAWIAVLPTTERLAADPIDLVSDIRALDAPFDAIVGGYPAELADYRAGVLERFPLVAGLVLLVTFVMLFLMTGSIVAPLKASILNLLSLSVMFGVLVWGFQEGGLSGILGFAPTGTIEPSIPLLMFCIAYGLSMDYEVFLLARIKEDYDRTGDVVASVPRGIARSAPLVSAAALILAISFAVYATSEVTFLQQLGIGMALAVVVDATIIRGVLVPAFMRLAGRANWWAPPFLRRFHDRFGWREEPELADIAAPARATAEALS</sequence>
<evidence type="ECO:0000256" key="1">
    <source>
        <dbReference type="ARBA" id="ARBA00004651"/>
    </source>
</evidence>
<dbReference type="PROSITE" id="PS50156">
    <property type="entry name" value="SSD"/>
    <property type="match status" value="2"/>
</dbReference>
<dbReference type="Pfam" id="PF03176">
    <property type="entry name" value="MMPL"/>
    <property type="match status" value="2"/>
</dbReference>
<feature type="transmembrane region" description="Helical" evidence="7">
    <location>
        <begin position="537"/>
        <end position="555"/>
    </location>
</feature>
<evidence type="ECO:0000256" key="3">
    <source>
        <dbReference type="ARBA" id="ARBA00022475"/>
    </source>
</evidence>